<dbReference type="EMBL" id="KQ978205">
    <property type="protein sequence ID" value="KYM96512.1"/>
    <property type="molecule type" value="Genomic_DNA"/>
</dbReference>
<keyword evidence="3" id="KW-1185">Reference proteome</keyword>
<feature type="compositionally biased region" description="Basic and acidic residues" evidence="1">
    <location>
        <begin position="96"/>
        <end position="113"/>
    </location>
</feature>
<feature type="region of interest" description="Disordered" evidence="1">
    <location>
        <begin position="88"/>
        <end position="113"/>
    </location>
</feature>
<protein>
    <submittedName>
        <fullName evidence="2">Uncharacterized protein</fullName>
    </submittedName>
</protein>
<evidence type="ECO:0000313" key="2">
    <source>
        <dbReference type="EMBL" id="KYM96512.1"/>
    </source>
</evidence>
<dbReference type="AlphaFoldDB" id="A0A195C6Q0"/>
<accession>A0A195C6Q0</accession>
<dbReference type="Proteomes" id="UP000078542">
    <property type="component" value="Unassembled WGS sequence"/>
</dbReference>
<sequence>PLIFMNVRDLLSPITCTKNSAKGRRIKAAESVDVALMFKMTFCISRSLTVAISCFAILVNGSPKFDDGGFVPSSISYMEKQAKAQDQVAMPSSQIKQHDEASKRESETNDIADRSQEARFGFTNVGSTGSRLPMKAKLLKLKKYAAGAENVCVVRTVEATITTCAVACRKDEAATHVVHTLATMSTTTLDARRRRYDTLHPDGRTARQTVTRLARDVALQTSTTAGTRAGADIGAAKSYFFRSFLFLLGAKDAKADVPGACLGEGHVHVSWLGRIHVHIRRREILRADATAARSDVCIVS</sequence>
<evidence type="ECO:0000313" key="3">
    <source>
        <dbReference type="Proteomes" id="UP000078542"/>
    </source>
</evidence>
<name>A0A195C6Q0_9HYME</name>
<evidence type="ECO:0000256" key="1">
    <source>
        <dbReference type="SAM" id="MobiDB-lite"/>
    </source>
</evidence>
<proteinExistence type="predicted"/>
<organism evidence="2 3">
    <name type="scientific">Cyphomyrmex costatus</name>
    <dbReference type="NCBI Taxonomy" id="456900"/>
    <lineage>
        <taxon>Eukaryota</taxon>
        <taxon>Metazoa</taxon>
        <taxon>Ecdysozoa</taxon>
        <taxon>Arthropoda</taxon>
        <taxon>Hexapoda</taxon>
        <taxon>Insecta</taxon>
        <taxon>Pterygota</taxon>
        <taxon>Neoptera</taxon>
        <taxon>Endopterygota</taxon>
        <taxon>Hymenoptera</taxon>
        <taxon>Apocrita</taxon>
        <taxon>Aculeata</taxon>
        <taxon>Formicoidea</taxon>
        <taxon>Formicidae</taxon>
        <taxon>Myrmicinae</taxon>
        <taxon>Cyphomyrmex</taxon>
    </lineage>
</organism>
<feature type="non-terminal residue" evidence="2">
    <location>
        <position position="1"/>
    </location>
</feature>
<reference evidence="2 3" key="1">
    <citation type="submission" date="2016-03" db="EMBL/GenBank/DDBJ databases">
        <title>Cyphomyrmex costatus WGS genome.</title>
        <authorList>
            <person name="Nygaard S."/>
            <person name="Hu H."/>
            <person name="Boomsma J."/>
            <person name="Zhang G."/>
        </authorList>
    </citation>
    <scope>NUCLEOTIDE SEQUENCE [LARGE SCALE GENOMIC DNA]</scope>
    <source>
        <strain evidence="2">MS0001</strain>
        <tissue evidence="2">Whole body</tissue>
    </source>
</reference>
<gene>
    <name evidence="2" type="ORF">ALC62_12879</name>
</gene>